<comment type="subcellular location">
    <subcellularLocation>
        <location evidence="11">Endoplasmic reticulum membrane</location>
    </subcellularLocation>
    <subcellularLocation>
        <location evidence="11">Nucleus membrane</location>
    </subcellularLocation>
</comment>
<evidence type="ECO:0000256" key="2">
    <source>
        <dbReference type="ARBA" id="ARBA00010473"/>
    </source>
</evidence>
<dbReference type="AlphaFoldDB" id="A0A9P6HLH5"/>
<comment type="caution">
    <text evidence="12">The sequence shown here is derived from an EMBL/GenBank/DDBJ whole genome shotgun (WGS) entry which is preliminary data.</text>
</comment>
<evidence type="ECO:0000256" key="3">
    <source>
        <dbReference type="ARBA" id="ARBA00022459"/>
    </source>
</evidence>
<keyword evidence="3 11" id="KW-0415">Karyogamy</keyword>
<evidence type="ECO:0000256" key="10">
    <source>
        <dbReference type="ARBA" id="ARBA00023242"/>
    </source>
</evidence>
<evidence type="ECO:0000256" key="6">
    <source>
        <dbReference type="ARBA" id="ARBA00022824"/>
    </source>
</evidence>
<keyword evidence="7 11" id="KW-1133">Transmembrane helix</keyword>
<dbReference type="Proteomes" id="UP000736335">
    <property type="component" value="Unassembled WGS sequence"/>
</dbReference>
<dbReference type="GO" id="GO:0031965">
    <property type="term" value="C:nuclear membrane"/>
    <property type="evidence" value="ECO:0007669"/>
    <property type="project" value="UniProtKB-SubCell"/>
</dbReference>
<dbReference type="PANTHER" id="PTHR28012">
    <property type="entry name" value="NUCLEAR FUSION PROTEIN KAR5"/>
    <property type="match status" value="1"/>
</dbReference>
<comment type="similarity">
    <text evidence="2 11">Belongs to the KAR5 family.</text>
</comment>
<evidence type="ECO:0000313" key="12">
    <source>
        <dbReference type="EMBL" id="KAF9788596.1"/>
    </source>
</evidence>
<evidence type="ECO:0000256" key="1">
    <source>
        <dbReference type="ARBA" id="ARBA00003389"/>
    </source>
</evidence>
<evidence type="ECO:0000256" key="8">
    <source>
        <dbReference type="ARBA" id="ARBA00023136"/>
    </source>
</evidence>
<reference evidence="12" key="2">
    <citation type="submission" date="2020-11" db="EMBL/GenBank/DDBJ databases">
        <authorList>
            <consortium name="DOE Joint Genome Institute"/>
            <person name="Kuo A."/>
            <person name="Miyauchi S."/>
            <person name="Kiss E."/>
            <person name="Drula E."/>
            <person name="Kohler A."/>
            <person name="Sanchez-Garcia M."/>
            <person name="Andreopoulos B."/>
            <person name="Barry K.W."/>
            <person name="Bonito G."/>
            <person name="Buee M."/>
            <person name="Carver A."/>
            <person name="Chen C."/>
            <person name="Cichocki N."/>
            <person name="Clum A."/>
            <person name="Culley D."/>
            <person name="Crous P.W."/>
            <person name="Fauchery L."/>
            <person name="Girlanda M."/>
            <person name="Hayes R."/>
            <person name="Keri Z."/>
            <person name="Labutti K."/>
            <person name="Lipzen A."/>
            <person name="Lombard V."/>
            <person name="Magnuson J."/>
            <person name="Maillard F."/>
            <person name="Morin E."/>
            <person name="Murat C."/>
            <person name="Nolan M."/>
            <person name="Ohm R."/>
            <person name="Pangilinan J."/>
            <person name="Pereira M."/>
            <person name="Perotto S."/>
            <person name="Peter M."/>
            <person name="Riley R."/>
            <person name="Sitrit Y."/>
            <person name="Stielow B."/>
            <person name="Szollosi G."/>
            <person name="Zifcakova L."/>
            <person name="Stursova M."/>
            <person name="Spatafora J.W."/>
            <person name="Tedersoo L."/>
            <person name="Vaario L.-M."/>
            <person name="Yamada A."/>
            <person name="Yan M."/>
            <person name="Wang P."/>
            <person name="Xu J."/>
            <person name="Bruns T."/>
            <person name="Baldrian P."/>
            <person name="Vilgalys R."/>
            <person name="Henrissat B."/>
            <person name="Grigoriev I.V."/>
            <person name="Hibbett D."/>
            <person name="Nagy L.G."/>
            <person name="Martin F.M."/>
        </authorList>
    </citation>
    <scope>NUCLEOTIDE SEQUENCE</scope>
    <source>
        <strain evidence="12">UH-Tt-Lm1</strain>
    </source>
</reference>
<feature type="transmembrane region" description="Helical" evidence="11">
    <location>
        <begin position="404"/>
        <end position="428"/>
    </location>
</feature>
<keyword evidence="10 11" id="KW-0539">Nucleus</keyword>
<dbReference type="GO" id="GO:0005789">
    <property type="term" value="C:endoplasmic reticulum membrane"/>
    <property type="evidence" value="ECO:0007669"/>
    <property type="project" value="UniProtKB-SubCell"/>
</dbReference>
<keyword evidence="5 11" id="KW-0732">Signal</keyword>
<keyword evidence="4 11" id="KW-0812">Transmembrane</keyword>
<proteinExistence type="inferred from homology"/>
<evidence type="ECO:0000256" key="7">
    <source>
        <dbReference type="ARBA" id="ARBA00022989"/>
    </source>
</evidence>
<keyword evidence="13" id="KW-1185">Reference proteome</keyword>
<sequence>MISAALAQNVNKPDCFRTAIGQMQQRCADLDGLEEEKISFAISMTLCELEIAHLSPPMECRLIQNAAATPMKRRHCVEALARSAQSWSSYSGYFRESTRMCYAYQQLNDIDVAKDIYQNITAEKLRLVRFLLGREQSFQKNDQQLSVSLESMHEILGDLRGFSGVFNSVVADMTDLSRGIMKHVTASLDETLTLISRQQIEQQAHALLEVDTGISRILSKHAESLEGAVKTLGNELSYHSETLLQQVNLHDDELSRVMNQVNHQWNEMIGGISSLHLSISQASQATDRVGQQLQAHQEETAASYLVQLAATKNAEQLALALENLTSTTHVELQQISNATQRITESLSVPQGQATRIWYSILLGAFRIFGRGVIFCKHPLWSLIRSLVGNLPAYHQVSEHAVFRILIMVGHLAWSTAWFLLSAMMVIIVPELGRLLTQPPERIVTPVEALAFQAEETL</sequence>
<dbReference type="GO" id="GO:0000742">
    <property type="term" value="P:karyogamy involved in conjugation with cellular fusion"/>
    <property type="evidence" value="ECO:0007669"/>
    <property type="project" value="UniProtKB-UniRule"/>
</dbReference>
<dbReference type="Pfam" id="PF04163">
    <property type="entry name" value="Tht1"/>
    <property type="match status" value="1"/>
</dbReference>
<accession>A0A9P6HLH5</accession>
<dbReference type="EMBL" id="WIUZ02000004">
    <property type="protein sequence ID" value="KAF9788596.1"/>
    <property type="molecule type" value="Genomic_DNA"/>
</dbReference>
<evidence type="ECO:0000256" key="11">
    <source>
        <dbReference type="RuleBase" id="RU368082"/>
    </source>
</evidence>
<evidence type="ECO:0000256" key="4">
    <source>
        <dbReference type="ARBA" id="ARBA00022692"/>
    </source>
</evidence>
<evidence type="ECO:0008006" key="14">
    <source>
        <dbReference type="Google" id="ProtNLM"/>
    </source>
</evidence>
<dbReference type="PANTHER" id="PTHR28012:SF1">
    <property type="entry name" value="NUCLEAR FUSION PROTEIN KAR5"/>
    <property type="match status" value="1"/>
</dbReference>
<reference evidence="12" key="1">
    <citation type="journal article" date="2020" name="Nat. Commun.">
        <title>Large-scale genome sequencing of mycorrhizal fungi provides insights into the early evolution of symbiotic traits.</title>
        <authorList>
            <person name="Miyauchi S."/>
            <person name="Kiss E."/>
            <person name="Kuo A."/>
            <person name="Drula E."/>
            <person name="Kohler A."/>
            <person name="Sanchez-Garcia M."/>
            <person name="Morin E."/>
            <person name="Andreopoulos B."/>
            <person name="Barry K.W."/>
            <person name="Bonito G."/>
            <person name="Buee M."/>
            <person name="Carver A."/>
            <person name="Chen C."/>
            <person name="Cichocki N."/>
            <person name="Clum A."/>
            <person name="Culley D."/>
            <person name="Crous P.W."/>
            <person name="Fauchery L."/>
            <person name="Girlanda M."/>
            <person name="Hayes R.D."/>
            <person name="Keri Z."/>
            <person name="LaButti K."/>
            <person name="Lipzen A."/>
            <person name="Lombard V."/>
            <person name="Magnuson J."/>
            <person name="Maillard F."/>
            <person name="Murat C."/>
            <person name="Nolan M."/>
            <person name="Ohm R.A."/>
            <person name="Pangilinan J."/>
            <person name="Pereira M.F."/>
            <person name="Perotto S."/>
            <person name="Peter M."/>
            <person name="Pfister S."/>
            <person name="Riley R."/>
            <person name="Sitrit Y."/>
            <person name="Stielow J.B."/>
            <person name="Szollosi G."/>
            <person name="Zifcakova L."/>
            <person name="Stursova M."/>
            <person name="Spatafora J.W."/>
            <person name="Tedersoo L."/>
            <person name="Vaario L.M."/>
            <person name="Yamada A."/>
            <person name="Yan M."/>
            <person name="Wang P."/>
            <person name="Xu J."/>
            <person name="Bruns T."/>
            <person name="Baldrian P."/>
            <person name="Vilgalys R."/>
            <person name="Dunand C."/>
            <person name="Henrissat B."/>
            <person name="Grigoriev I.V."/>
            <person name="Hibbett D."/>
            <person name="Nagy L.G."/>
            <person name="Martin F.M."/>
        </authorList>
    </citation>
    <scope>NUCLEOTIDE SEQUENCE</scope>
    <source>
        <strain evidence="12">UH-Tt-Lm1</strain>
    </source>
</reference>
<evidence type="ECO:0000313" key="13">
    <source>
        <dbReference type="Proteomes" id="UP000736335"/>
    </source>
</evidence>
<keyword evidence="9" id="KW-0325">Glycoprotein</keyword>
<protein>
    <recommendedName>
        <fullName evidence="14">Karyogamy protein 5</fullName>
    </recommendedName>
</protein>
<comment type="function">
    <text evidence="1 11">Required for nuclear membrane fusion during karyogamy.</text>
</comment>
<keyword evidence="6 11" id="KW-0256">Endoplasmic reticulum</keyword>
<organism evidence="12 13">
    <name type="scientific">Thelephora terrestris</name>
    <dbReference type="NCBI Taxonomy" id="56493"/>
    <lineage>
        <taxon>Eukaryota</taxon>
        <taxon>Fungi</taxon>
        <taxon>Dikarya</taxon>
        <taxon>Basidiomycota</taxon>
        <taxon>Agaricomycotina</taxon>
        <taxon>Agaricomycetes</taxon>
        <taxon>Thelephorales</taxon>
        <taxon>Thelephoraceae</taxon>
        <taxon>Thelephora</taxon>
    </lineage>
</organism>
<dbReference type="GO" id="GO:0048288">
    <property type="term" value="P:nuclear membrane fusion involved in karyogamy"/>
    <property type="evidence" value="ECO:0007669"/>
    <property type="project" value="UniProtKB-UniRule"/>
</dbReference>
<gene>
    <name evidence="12" type="ORF">BJ322DRAFT_649215</name>
</gene>
<evidence type="ECO:0000256" key="5">
    <source>
        <dbReference type="ARBA" id="ARBA00022729"/>
    </source>
</evidence>
<dbReference type="InterPro" id="IPR007292">
    <property type="entry name" value="Nuclear_fusion_Kar5"/>
</dbReference>
<evidence type="ECO:0000256" key="9">
    <source>
        <dbReference type="ARBA" id="ARBA00023180"/>
    </source>
</evidence>
<dbReference type="OrthoDB" id="5311848at2759"/>
<keyword evidence="8 11" id="KW-0472">Membrane</keyword>
<name>A0A9P6HLH5_9AGAM</name>